<evidence type="ECO:0000256" key="8">
    <source>
        <dbReference type="SAM" id="MobiDB-lite"/>
    </source>
</evidence>
<protein>
    <submittedName>
        <fullName evidence="10">Multiple sugar transport system permease protein</fullName>
    </submittedName>
</protein>
<feature type="transmembrane region" description="Helical" evidence="7">
    <location>
        <begin position="191"/>
        <end position="208"/>
    </location>
</feature>
<name>A0ABY2B7E0_9ACTN</name>
<keyword evidence="10" id="KW-0762">Sugar transport</keyword>
<feature type="region of interest" description="Disordered" evidence="8">
    <location>
        <begin position="1"/>
        <end position="35"/>
    </location>
</feature>
<dbReference type="RefSeq" id="WP_132197163.1">
    <property type="nucleotide sequence ID" value="NZ_SLWM01000040.1"/>
</dbReference>
<evidence type="ECO:0000313" key="11">
    <source>
        <dbReference type="Proteomes" id="UP000295818"/>
    </source>
</evidence>
<comment type="subcellular location">
    <subcellularLocation>
        <location evidence="1 7">Cell membrane</location>
        <topology evidence="1 7">Multi-pass membrane protein</topology>
    </subcellularLocation>
</comment>
<feature type="transmembrane region" description="Helical" evidence="7">
    <location>
        <begin position="149"/>
        <end position="171"/>
    </location>
</feature>
<reference evidence="10 11" key="1">
    <citation type="journal article" date="2015" name="Stand. Genomic Sci.">
        <title>Genomic Encyclopedia of Bacterial and Archaeal Type Strains, Phase III: the genomes of soil and plant-associated and newly described type strains.</title>
        <authorList>
            <person name="Whitman W.B."/>
            <person name="Woyke T."/>
            <person name="Klenk H.P."/>
            <person name="Zhou Y."/>
            <person name="Lilburn T.G."/>
            <person name="Beck B.J."/>
            <person name="De Vos P."/>
            <person name="Vandamme P."/>
            <person name="Eisen J.A."/>
            <person name="Garrity G."/>
            <person name="Hugenholtz P."/>
            <person name="Kyrpides N.C."/>
        </authorList>
    </citation>
    <scope>NUCLEOTIDE SEQUENCE [LARGE SCALE GENOMIC DNA]</scope>
    <source>
        <strain evidence="10 11">VKM Ac-2538</strain>
    </source>
</reference>
<keyword evidence="4 7" id="KW-0812">Transmembrane</keyword>
<dbReference type="CDD" id="cd06261">
    <property type="entry name" value="TM_PBP2"/>
    <property type="match status" value="1"/>
</dbReference>
<dbReference type="InterPro" id="IPR000515">
    <property type="entry name" value="MetI-like"/>
</dbReference>
<gene>
    <name evidence="10" type="ORF">EV644_14020</name>
</gene>
<feature type="transmembrane region" description="Helical" evidence="7">
    <location>
        <begin position="285"/>
        <end position="306"/>
    </location>
</feature>
<evidence type="ECO:0000313" key="10">
    <source>
        <dbReference type="EMBL" id="TCO09464.1"/>
    </source>
</evidence>
<feature type="transmembrane region" description="Helical" evidence="7">
    <location>
        <begin position="51"/>
        <end position="74"/>
    </location>
</feature>
<organism evidence="10 11">
    <name type="scientific">Kribbella orskensis</name>
    <dbReference type="NCBI Taxonomy" id="2512216"/>
    <lineage>
        <taxon>Bacteria</taxon>
        <taxon>Bacillati</taxon>
        <taxon>Actinomycetota</taxon>
        <taxon>Actinomycetes</taxon>
        <taxon>Propionibacteriales</taxon>
        <taxon>Kribbellaceae</taxon>
        <taxon>Kribbella</taxon>
    </lineage>
</organism>
<dbReference type="Proteomes" id="UP000295818">
    <property type="component" value="Unassembled WGS sequence"/>
</dbReference>
<dbReference type="PROSITE" id="PS50928">
    <property type="entry name" value="ABC_TM1"/>
    <property type="match status" value="1"/>
</dbReference>
<evidence type="ECO:0000256" key="2">
    <source>
        <dbReference type="ARBA" id="ARBA00022448"/>
    </source>
</evidence>
<accession>A0ABY2B7E0</accession>
<evidence type="ECO:0000256" key="3">
    <source>
        <dbReference type="ARBA" id="ARBA00022475"/>
    </source>
</evidence>
<keyword evidence="3" id="KW-1003">Cell membrane</keyword>
<evidence type="ECO:0000259" key="9">
    <source>
        <dbReference type="PROSITE" id="PS50928"/>
    </source>
</evidence>
<keyword evidence="5 7" id="KW-1133">Transmembrane helix</keyword>
<sequence>MTSLPITEEQVATTPEQVAPATTRKRRTAEPQERGIISHADRRRPLVQCGLPVIQVLLFIGVVIAGIGPLLWLLKSGLSTSQDILRGPMQLWPSGIQWQNIPNAWNQVQIGSYLGNTAIIAIGSLISTLFVCTTGAFVLSVLRPKWGPVVTGAVLATLFLPGVISLVPLYLTILKMPVLGFNLQNTFWAVWLPQAAGAFNILVMKRYFDAIPRELIEAARIDGASNLRLFTALILPMSKPIIGVVALLTVIGSWKDYLWPLLVLPDPKMQPISVALPRVAQTTEISLQMSALFLAVLIPVVLFLVFQKQFLRGVGMSGGIKE</sequence>
<evidence type="ECO:0000256" key="1">
    <source>
        <dbReference type="ARBA" id="ARBA00004651"/>
    </source>
</evidence>
<dbReference type="InterPro" id="IPR035906">
    <property type="entry name" value="MetI-like_sf"/>
</dbReference>
<evidence type="ECO:0000256" key="7">
    <source>
        <dbReference type="RuleBase" id="RU363032"/>
    </source>
</evidence>
<feature type="transmembrane region" description="Helical" evidence="7">
    <location>
        <begin position="229"/>
        <end position="254"/>
    </location>
</feature>
<dbReference type="PANTHER" id="PTHR43744">
    <property type="entry name" value="ABC TRANSPORTER PERMEASE PROTEIN MG189-RELATED-RELATED"/>
    <property type="match status" value="1"/>
</dbReference>
<dbReference type="Gene3D" id="1.10.3720.10">
    <property type="entry name" value="MetI-like"/>
    <property type="match status" value="1"/>
</dbReference>
<comment type="caution">
    <text evidence="10">The sequence shown here is derived from an EMBL/GenBank/DDBJ whole genome shotgun (WGS) entry which is preliminary data.</text>
</comment>
<dbReference type="PANTHER" id="PTHR43744:SF12">
    <property type="entry name" value="ABC TRANSPORTER PERMEASE PROTEIN MG189-RELATED"/>
    <property type="match status" value="1"/>
</dbReference>
<dbReference type="Pfam" id="PF00528">
    <property type="entry name" value="BPD_transp_1"/>
    <property type="match status" value="1"/>
</dbReference>
<evidence type="ECO:0000256" key="6">
    <source>
        <dbReference type="ARBA" id="ARBA00023136"/>
    </source>
</evidence>
<feature type="compositionally biased region" description="Polar residues" evidence="8">
    <location>
        <begin position="1"/>
        <end position="16"/>
    </location>
</feature>
<evidence type="ECO:0000256" key="4">
    <source>
        <dbReference type="ARBA" id="ARBA00022692"/>
    </source>
</evidence>
<comment type="similarity">
    <text evidence="7">Belongs to the binding-protein-dependent transport system permease family.</text>
</comment>
<feature type="transmembrane region" description="Helical" evidence="7">
    <location>
        <begin position="118"/>
        <end position="142"/>
    </location>
</feature>
<proteinExistence type="inferred from homology"/>
<dbReference type="SUPFAM" id="SSF161098">
    <property type="entry name" value="MetI-like"/>
    <property type="match status" value="1"/>
</dbReference>
<evidence type="ECO:0000256" key="5">
    <source>
        <dbReference type="ARBA" id="ARBA00022989"/>
    </source>
</evidence>
<dbReference type="EMBL" id="SLWM01000040">
    <property type="protein sequence ID" value="TCO09464.1"/>
    <property type="molecule type" value="Genomic_DNA"/>
</dbReference>
<feature type="domain" description="ABC transmembrane type-1" evidence="9">
    <location>
        <begin position="114"/>
        <end position="306"/>
    </location>
</feature>
<keyword evidence="6 7" id="KW-0472">Membrane</keyword>
<keyword evidence="2 7" id="KW-0813">Transport</keyword>
<keyword evidence="11" id="KW-1185">Reference proteome</keyword>